<dbReference type="Proteomes" id="UP001206126">
    <property type="component" value="Unassembled WGS sequence"/>
</dbReference>
<dbReference type="SUPFAM" id="SSF56112">
    <property type="entry name" value="Protein kinase-like (PK-like)"/>
    <property type="match status" value="1"/>
</dbReference>
<dbReference type="SUPFAM" id="SSF56436">
    <property type="entry name" value="C-type lectin-like"/>
    <property type="match status" value="1"/>
</dbReference>
<feature type="compositionally biased region" description="Pro residues" evidence="1">
    <location>
        <begin position="353"/>
        <end position="362"/>
    </location>
</feature>
<dbReference type="Pfam" id="PF03781">
    <property type="entry name" value="FGE-sulfatase"/>
    <property type="match status" value="1"/>
</dbReference>
<dbReference type="InterPro" id="IPR011009">
    <property type="entry name" value="Kinase-like_dom_sf"/>
</dbReference>
<feature type="compositionally biased region" description="Basic and acidic residues" evidence="1">
    <location>
        <begin position="396"/>
        <end position="409"/>
    </location>
</feature>
<dbReference type="PANTHER" id="PTHR23150">
    <property type="entry name" value="SULFATASE MODIFYING FACTOR 1, 2"/>
    <property type="match status" value="1"/>
</dbReference>
<dbReference type="PROSITE" id="PS50011">
    <property type="entry name" value="PROTEIN_KINASE_DOM"/>
    <property type="match status" value="1"/>
</dbReference>
<proteinExistence type="predicted"/>
<dbReference type="InterPro" id="IPR000719">
    <property type="entry name" value="Prot_kinase_dom"/>
</dbReference>
<dbReference type="PANTHER" id="PTHR23150:SF19">
    <property type="entry name" value="FORMYLGLYCINE-GENERATING ENZYME"/>
    <property type="match status" value="1"/>
</dbReference>
<evidence type="ECO:0000313" key="4">
    <source>
        <dbReference type="Proteomes" id="UP001206126"/>
    </source>
</evidence>
<dbReference type="InterPro" id="IPR005532">
    <property type="entry name" value="SUMF_dom"/>
</dbReference>
<sequence length="737" mass="80890">MHSAIQKIRELRTLYEDGLLGKDEFDRRKDAVLDTAYHDERARVSSQQAEGTELGLMAGQELGPPARRYRLVRQVARGGMAEVWQALDLATEAQVGHGAEVALKILPPHRAHATHEARLLMEEAIRARRLAHQHVVRVYDWSHDPATGCAFVIMECLDGEDLDGVLARDGRMPLERALALLAPVGEALDYAWERHSLVHRDLKPANLFLGRDGTVKLLDFGIAGGALQASAPASSGTAPYRAPEAGDPQLAPDRALDVHACAVLLFRMVEGVLPFDRNRRPAARPTVLAGAALEVVQAGFAAEPSLRPPSVTDLLRRLRRATAQQAAASALAAETMARQQEAVESAPAISIPAAPPQPPPAASVPEQRREQERRTRASAEAEREARKEALRRRLREHLAQEAHERDRTRQNAQRRPSHAAPLSPVAEQMMNSRLAYAATAATPAPGPAVTEAPRAAQQGAATQAARGRLRDRFLDGSSEGPEMVVLAPGRFLMGSTEEERQAALELGARKAWVEREAPRHRVSIARPLAMARHPVTVGQWRQFVLGTRWKGGGDVSWAAPGFMQGDEHPVVGVSWQDAQLYVRWLSARTGKRYRLPSEAEWEFACRAGSATPFAFGADIRPDQANYDARFAWSGSARGVPRRGTTPVGSYPPNAWGLCDMHGNVWEWVQDVMHDSYEGAPVDGSAWEAGGDQERRVLRGGSWLYHPRYLRSAVRNGFAARLSNDKVGFRVAREVEQA</sequence>
<feature type="compositionally biased region" description="Basic and acidic residues" evidence="1">
    <location>
        <begin position="366"/>
        <end position="388"/>
    </location>
</feature>
<comment type="caution">
    <text evidence="3">The sequence shown here is derived from an EMBL/GenBank/DDBJ whole genome shotgun (WGS) entry which is preliminary data.</text>
</comment>
<dbReference type="InterPro" id="IPR051043">
    <property type="entry name" value="Sulfatase_Mod_Factor_Kinase"/>
</dbReference>
<feature type="compositionally biased region" description="Low complexity" evidence="1">
    <location>
        <begin position="342"/>
        <end position="352"/>
    </location>
</feature>
<dbReference type="CDD" id="cd14014">
    <property type="entry name" value="STKc_PknB_like"/>
    <property type="match status" value="1"/>
</dbReference>
<feature type="region of interest" description="Disordered" evidence="1">
    <location>
        <begin position="338"/>
        <end position="423"/>
    </location>
</feature>
<evidence type="ECO:0000256" key="1">
    <source>
        <dbReference type="SAM" id="MobiDB-lite"/>
    </source>
</evidence>
<feature type="region of interest" description="Disordered" evidence="1">
    <location>
        <begin position="443"/>
        <end position="466"/>
    </location>
</feature>
<feature type="domain" description="Protein kinase" evidence="2">
    <location>
        <begin position="69"/>
        <end position="343"/>
    </location>
</feature>
<protein>
    <submittedName>
        <fullName evidence="3">SUMF1/EgtB/PvdO family nonheme iron enzyme</fullName>
    </submittedName>
</protein>
<dbReference type="Gene3D" id="1.10.510.10">
    <property type="entry name" value="Transferase(Phosphotransferase) domain 1"/>
    <property type="match status" value="1"/>
</dbReference>
<dbReference type="Gene3D" id="3.30.200.20">
    <property type="entry name" value="Phosphorylase Kinase, domain 1"/>
    <property type="match status" value="1"/>
</dbReference>
<dbReference type="InterPro" id="IPR042095">
    <property type="entry name" value="SUMF_sf"/>
</dbReference>
<evidence type="ECO:0000313" key="3">
    <source>
        <dbReference type="EMBL" id="MCS0807921.1"/>
    </source>
</evidence>
<organism evidence="3 4">
    <name type="scientific">Massilia agilis</name>
    <dbReference type="NCBI Taxonomy" id="1811226"/>
    <lineage>
        <taxon>Bacteria</taxon>
        <taxon>Pseudomonadati</taxon>
        <taxon>Pseudomonadota</taxon>
        <taxon>Betaproteobacteria</taxon>
        <taxon>Burkholderiales</taxon>
        <taxon>Oxalobacteraceae</taxon>
        <taxon>Telluria group</taxon>
        <taxon>Massilia</taxon>
    </lineage>
</organism>
<name>A0ABT2DBY1_9BURK</name>
<dbReference type="InterPro" id="IPR008271">
    <property type="entry name" value="Ser/Thr_kinase_AS"/>
</dbReference>
<dbReference type="Gene3D" id="3.90.1580.10">
    <property type="entry name" value="paralog of FGE (formylglycine-generating enzyme)"/>
    <property type="match status" value="1"/>
</dbReference>
<gene>
    <name evidence="3" type="ORF">NX774_08295</name>
</gene>
<dbReference type="EMBL" id="JANUHB010000002">
    <property type="protein sequence ID" value="MCS0807921.1"/>
    <property type="molecule type" value="Genomic_DNA"/>
</dbReference>
<evidence type="ECO:0000259" key="2">
    <source>
        <dbReference type="PROSITE" id="PS50011"/>
    </source>
</evidence>
<dbReference type="PROSITE" id="PS00108">
    <property type="entry name" value="PROTEIN_KINASE_ST"/>
    <property type="match status" value="1"/>
</dbReference>
<accession>A0ABT2DBY1</accession>
<keyword evidence="4" id="KW-1185">Reference proteome</keyword>
<dbReference type="RefSeq" id="WP_258821705.1">
    <property type="nucleotide sequence ID" value="NZ_JANUHB010000002.1"/>
</dbReference>
<dbReference type="Pfam" id="PF00069">
    <property type="entry name" value="Pkinase"/>
    <property type="match status" value="1"/>
</dbReference>
<dbReference type="SMART" id="SM00220">
    <property type="entry name" value="S_TKc"/>
    <property type="match status" value="1"/>
</dbReference>
<reference evidence="3 4" key="1">
    <citation type="submission" date="2022-08" db="EMBL/GenBank/DDBJ databases">
        <title>Reclassification of Massilia species as members of the genera Telluria, Duganella, Pseudoduganella, Mokoshia gen. nov. and Zemynaea gen. nov. using orthogonal and non-orthogonal genome-based approaches.</title>
        <authorList>
            <person name="Bowman J.P."/>
        </authorList>
    </citation>
    <scope>NUCLEOTIDE SEQUENCE [LARGE SCALE GENOMIC DNA]</scope>
    <source>
        <strain evidence="3 4">JCM 31605</strain>
    </source>
</reference>
<dbReference type="InterPro" id="IPR016187">
    <property type="entry name" value="CTDL_fold"/>
</dbReference>